<dbReference type="RefSeq" id="WP_125030838.1">
    <property type="nucleotide sequence ID" value="NZ_JAPXVP010000008.1"/>
</dbReference>
<evidence type="ECO:0000313" key="2">
    <source>
        <dbReference type="EMBL" id="RRG21146.1"/>
    </source>
</evidence>
<dbReference type="OrthoDB" id="1119191at2"/>
<keyword evidence="3" id="KW-1185">Reference proteome</keyword>
<dbReference type="AlphaFoldDB" id="A0A425Y0E9"/>
<evidence type="ECO:0000313" key="3">
    <source>
        <dbReference type="Proteomes" id="UP000285794"/>
    </source>
</evidence>
<protein>
    <submittedName>
        <fullName evidence="2">Uncharacterized protein</fullName>
    </submittedName>
</protein>
<name>A0A425Y0E9_9BACT</name>
<feature type="transmembrane region" description="Helical" evidence="1">
    <location>
        <begin position="97"/>
        <end position="119"/>
    </location>
</feature>
<reference evidence="2 3" key="1">
    <citation type="submission" date="2018-07" db="EMBL/GenBank/DDBJ databases">
        <title>Draft genome sequence of Ancylomarina sp. M1P.</title>
        <authorList>
            <person name="Yadav S."/>
            <person name="Villanueva L."/>
            <person name="Damste J.S.S."/>
        </authorList>
    </citation>
    <scope>NUCLEOTIDE SEQUENCE [LARGE SCALE GENOMIC DNA]</scope>
    <source>
        <strain evidence="2 3">M1P</strain>
    </source>
</reference>
<accession>A0A425Y0E9</accession>
<evidence type="ECO:0000256" key="1">
    <source>
        <dbReference type="SAM" id="Phobius"/>
    </source>
</evidence>
<organism evidence="2 3">
    <name type="scientific">Ancylomarina euxinus</name>
    <dbReference type="NCBI Taxonomy" id="2283627"/>
    <lineage>
        <taxon>Bacteria</taxon>
        <taxon>Pseudomonadati</taxon>
        <taxon>Bacteroidota</taxon>
        <taxon>Bacteroidia</taxon>
        <taxon>Marinilabiliales</taxon>
        <taxon>Marinifilaceae</taxon>
        <taxon>Ancylomarina</taxon>
    </lineage>
</organism>
<keyword evidence="1" id="KW-0472">Membrane</keyword>
<dbReference type="EMBL" id="QQWG01000009">
    <property type="protein sequence ID" value="RRG21146.1"/>
    <property type="molecule type" value="Genomic_DNA"/>
</dbReference>
<gene>
    <name evidence="2" type="ORF">DWB61_10410</name>
</gene>
<proteinExistence type="predicted"/>
<dbReference type="Proteomes" id="UP000285794">
    <property type="component" value="Unassembled WGS sequence"/>
</dbReference>
<comment type="caution">
    <text evidence="2">The sequence shown here is derived from an EMBL/GenBank/DDBJ whole genome shotgun (WGS) entry which is preliminary data.</text>
</comment>
<sequence length="151" mass="17138">MERTEFINYIFDALYAQPENESLDIACWGMEHLHTEDDSPIYESIIEEFISNEWAVDQGLGFLVLTKEGRDIINVFGSYTAFIETYMQPAPQIKSPLSLKTISLVINLILALFIAMLMITKNNDDQIISDQKAKIEAQQATINSLQKATTK</sequence>
<keyword evidence="1" id="KW-1133">Transmembrane helix</keyword>
<keyword evidence="1" id="KW-0812">Transmembrane</keyword>